<name>A0A1X2H7V5_SYNRA</name>
<evidence type="ECO:0000313" key="3">
    <source>
        <dbReference type="Proteomes" id="UP000242180"/>
    </source>
</evidence>
<protein>
    <submittedName>
        <fullName evidence="2">Uncharacterized protein</fullName>
    </submittedName>
</protein>
<comment type="caution">
    <text evidence="2">The sequence shown here is derived from an EMBL/GenBank/DDBJ whole genome shotgun (WGS) entry which is preliminary data.</text>
</comment>
<dbReference type="EMBL" id="MCGN01000007">
    <property type="protein sequence ID" value="ORY94588.1"/>
    <property type="molecule type" value="Genomic_DNA"/>
</dbReference>
<dbReference type="InParanoid" id="A0A1X2H7V5"/>
<dbReference type="OrthoDB" id="2272820at2759"/>
<evidence type="ECO:0000313" key="2">
    <source>
        <dbReference type="EMBL" id="ORY94588.1"/>
    </source>
</evidence>
<dbReference type="Proteomes" id="UP000242180">
    <property type="component" value="Unassembled WGS sequence"/>
</dbReference>
<evidence type="ECO:0000256" key="1">
    <source>
        <dbReference type="SAM" id="MobiDB-lite"/>
    </source>
</evidence>
<reference evidence="2 3" key="1">
    <citation type="submission" date="2016-07" db="EMBL/GenBank/DDBJ databases">
        <title>Pervasive Adenine N6-methylation of Active Genes in Fungi.</title>
        <authorList>
            <consortium name="DOE Joint Genome Institute"/>
            <person name="Mondo S.J."/>
            <person name="Dannebaum R.O."/>
            <person name="Kuo R.C."/>
            <person name="Labutti K."/>
            <person name="Haridas S."/>
            <person name="Kuo A."/>
            <person name="Salamov A."/>
            <person name="Ahrendt S.R."/>
            <person name="Lipzen A."/>
            <person name="Sullivan W."/>
            <person name="Andreopoulos W.B."/>
            <person name="Clum A."/>
            <person name="Lindquist E."/>
            <person name="Daum C."/>
            <person name="Ramamoorthy G.K."/>
            <person name="Gryganskyi A."/>
            <person name="Culley D."/>
            <person name="Magnuson J.K."/>
            <person name="James T.Y."/>
            <person name="O'Malley M.A."/>
            <person name="Stajich J.E."/>
            <person name="Spatafora J.W."/>
            <person name="Visel A."/>
            <person name="Grigoriev I.V."/>
        </authorList>
    </citation>
    <scope>NUCLEOTIDE SEQUENCE [LARGE SCALE GENOMIC DNA]</scope>
    <source>
        <strain evidence="2 3">NRRL 2496</strain>
    </source>
</reference>
<gene>
    <name evidence="2" type="ORF">BCR43DRAFT_494266</name>
</gene>
<dbReference type="AlphaFoldDB" id="A0A1X2H7V5"/>
<organism evidence="2 3">
    <name type="scientific">Syncephalastrum racemosum</name>
    <name type="common">Filamentous fungus</name>
    <dbReference type="NCBI Taxonomy" id="13706"/>
    <lineage>
        <taxon>Eukaryota</taxon>
        <taxon>Fungi</taxon>
        <taxon>Fungi incertae sedis</taxon>
        <taxon>Mucoromycota</taxon>
        <taxon>Mucoromycotina</taxon>
        <taxon>Mucoromycetes</taxon>
        <taxon>Mucorales</taxon>
        <taxon>Syncephalastraceae</taxon>
        <taxon>Syncephalastrum</taxon>
    </lineage>
</organism>
<keyword evidence="3" id="KW-1185">Reference proteome</keyword>
<proteinExistence type="predicted"/>
<dbReference type="OMA" id="DDCCEPV"/>
<accession>A0A1X2H7V5</accession>
<feature type="region of interest" description="Disordered" evidence="1">
    <location>
        <begin position="227"/>
        <end position="249"/>
    </location>
</feature>
<sequence>MGCTSRVRFCYIVGYSQFTNFFSRITSATSPSLLSTVHSSFPSPFTLCCIISLYILNVIVPDMTVAALSYLPAQHSNSTTTAAASGASRWRKGLAVFSRWHQQHYPSSRRWSHSPTTLAAATEKVICHTKKQDIKCEDLTAQEFAQMTGIKIKEADLLMEEEASVEEDHWLTTQSARSTDRLSIWDSSFWHHGDPHGCSNSSTATTRSCSNTHPRLFALRRHQYTNTSTTSSDLPSPPSLLSHSSSASSAQSSCCSRGAGVITKGRFKIVVGQTEENYDETESLQTAADVVEWKRKRT</sequence>